<dbReference type="InterPro" id="IPR052908">
    <property type="entry name" value="AP-4-A_phosphorylase"/>
</dbReference>
<evidence type="ECO:0000256" key="4">
    <source>
        <dbReference type="PROSITE-ProRule" id="PRU00464"/>
    </source>
</evidence>
<feature type="domain" description="HIT" evidence="5">
    <location>
        <begin position="28"/>
        <end position="139"/>
    </location>
</feature>
<dbReference type="EMBL" id="CADCUR010000058">
    <property type="protein sequence ID" value="CAA9387744.1"/>
    <property type="molecule type" value="Genomic_DNA"/>
</dbReference>
<feature type="binding site" evidence="3">
    <location>
        <begin position="118"/>
        <end position="121"/>
    </location>
    <ligand>
        <name>substrate</name>
    </ligand>
</feature>
<evidence type="ECO:0000313" key="6">
    <source>
        <dbReference type="EMBL" id="CAA9387744.1"/>
    </source>
</evidence>
<name>A0A6J4NL50_9BACT</name>
<dbReference type="PROSITE" id="PS51084">
    <property type="entry name" value="HIT_2"/>
    <property type="match status" value="1"/>
</dbReference>
<evidence type="ECO:0000259" key="5">
    <source>
        <dbReference type="PROSITE" id="PS51084"/>
    </source>
</evidence>
<dbReference type="CDD" id="cd01275">
    <property type="entry name" value="FHIT"/>
    <property type="match status" value="1"/>
</dbReference>
<reference evidence="6" key="1">
    <citation type="submission" date="2020-02" db="EMBL/GenBank/DDBJ databases">
        <authorList>
            <person name="Meier V. D."/>
        </authorList>
    </citation>
    <scope>NUCLEOTIDE SEQUENCE</scope>
    <source>
        <strain evidence="6">AVDCRST_MAG74</strain>
    </source>
</reference>
<keyword evidence="1" id="KW-0547">Nucleotide-binding</keyword>
<dbReference type="SUPFAM" id="SSF54197">
    <property type="entry name" value="HIT-like"/>
    <property type="match status" value="1"/>
</dbReference>
<sequence>MDILWSPWRYAYIKSNDAASAAANGSCVFCGVLRDPASDAEKFILHRAEFNFVILNVYPYISGHLMVIPYAHLADLDDAEKKITDELMDLTKHCQTALRKVYQPHGFNLGMNFGRAAGAGVAEHFHLHVLPRWVGDANFMTTIGETRTIPEDLRTTYEKLKTEF</sequence>
<dbReference type="Pfam" id="PF01230">
    <property type="entry name" value="HIT"/>
    <property type="match status" value="1"/>
</dbReference>
<dbReference type="InterPro" id="IPR036265">
    <property type="entry name" value="HIT-like_sf"/>
</dbReference>
<dbReference type="GO" id="GO:0003824">
    <property type="term" value="F:catalytic activity"/>
    <property type="evidence" value="ECO:0007669"/>
    <property type="project" value="InterPro"/>
</dbReference>
<organism evidence="6">
    <name type="scientific">uncultured Pyrinomonadaceae bacterium</name>
    <dbReference type="NCBI Taxonomy" id="2283094"/>
    <lineage>
        <taxon>Bacteria</taxon>
        <taxon>Pseudomonadati</taxon>
        <taxon>Acidobacteriota</taxon>
        <taxon>Blastocatellia</taxon>
        <taxon>Blastocatellales</taxon>
        <taxon>Pyrinomonadaceae</taxon>
        <taxon>environmental samples</taxon>
    </lineage>
</organism>
<feature type="short sequence motif" description="Histidine triad motif" evidence="4">
    <location>
        <begin position="124"/>
        <end position="128"/>
    </location>
</feature>
<dbReference type="AlphaFoldDB" id="A0A6J4NL50"/>
<feature type="binding site" evidence="3">
    <location>
        <position position="56"/>
    </location>
    <ligand>
        <name>substrate</name>
    </ligand>
</feature>
<evidence type="ECO:0000256" key="2">
    <source>
        <dbReference type="PIRSR" id="PIRSR639383-1"/>
    </source>
</evidence>
<dbReference type="InterPro" id="IPR011146">
    <property type="entry name" value="HIT-like"/>
</dbReference>
<dbReference type="GO" id="GO:0000166">
    <property type="term" value="F:nucleotide binding"/>
    <property type="evidence" value="ECO:0007669"/>
    <property type="project" value="UniProtKB-KW"/>
</dbReference>
<proteinExistence type="predicted"/>
<evidence type="ECO:0000256" key="1">
    <source>
        <dbReference type="ARBA" id="ARBA00022741"/>
    </source>
</evidence>
<accession>A0A6J4NL50</accession>
<evidence type="ECO:0000256" key="3">
    <source>
        <dbReference type="PIRSR" id="PIRSR639383-2"/>
    </source>
</evidence>
<dbReference type="PANTHER" id="PTHR42997:SF1">
    <property type="entry name" value="AP-4-A PHOSPHORYLASE"/>
    <property type="match status" value="1"/>
</dbReference>
<feature type="active site" description="Tele-AMP-histidine intermediate" evidence="2">
    <location>
        <position position="126"/>
    </location>
</feature>
<protein>
    <recommendedName>
        <fullName evidence="5">HIT domain-containing protein</fullName>
    </recommendedName>
</protein>
<dbReference type="Gene3D" id="3.30.428.10">
    <property type="entry name" value="HIT-like"/>
    <property type="match status" value="1"/>
</dbReference>
<feature type="binding site" evidence="3">
    <location>
        <position position="128"/>
    </location>
    <ligand>
        <name>substrate</name>
    </ligand>
</feature>
<gene>
    <name evidence="6" type="ORF">AVDCRST_MAG74-778</name>
</gene>
<dbReference type="InterPro" id="IPR039383">
    <property type="entry name" value="FHIT"/>
</dbReference>
<dbReference type="PANTHER" id="PTHR42997">
    <property type="entry name" value="HIT FAMILY HYDROLASE"/>
    <property type="match status" value="1"/>
</dbReference>